<feature type="transmembrane region" description="Helical" evidence="7">
    <location>
        <begin position="101"/>
        <end position="120"/>
    </location>
</feature>
<dbReference type="GO" id="GO:0005886">
    <property type="term" value="C:plasma membrane"/>
    <property type="evidence" value="ECO:0007669"/>
    <property type="project" value="UniProtKB-SubCell"/>
</dbReference>
<name>A0A927F8E0_9BACT</name>
<feature type="domain" description="Glycine transporter" evidence="8">
    <location>
        <begin position="20"/>
        <end position="91"/>
    </location>
</feature>
<evidence type="ECO:0000256" key="1">
    <source>
        <dbReference type="ARBA" id="ARBA00004651"/>
    </source>
</evidence>
<gene>
    <name evidence="9" type="ORF">IEN85_11850</name>
</gene>
<accession>A0A927F8E0</accession>
<feature type="transmembrane region" description="Helical" evidence="7">
    <location>
        <begin position="161"/>
        <end position="178"/>
    </location>
</feature>
<dbReference type="PANTHER" id="PTHR30506">
    <property type="entry name" value="INNER MEMBRANE PROTEIN"/>
    <property type="match status" value="1"/>
</dbReference>
<evidence type="ECO:0000256" key="5">
    <source>
        <dbReference type="ARBA" id="ARBA00022989"/>
    </source>
</evidence>
<protein>
    <submittedName>
        <fullName evidence="9">Trimeric intracellular cation channel family protein</fullName>
    </submittedName>
</protein>
<comment type="similarity">
    <text evidence="2">Belongs to the UPF0126 family.</text>
</comment>
<feature type="transmembrane region" description="Helical" evidence="7">
    <location>
        <begin position="190"/>
        <end position="208"/>
    </location>
</feature>
<dbReference type="AlphaFoldDB" id="A0A927F8E0"/>
<evidence type="ECO:0000259" key="8">
    <source>
        <dbReference type="Pfam" id="PF03458"/>
    </source>
</evidence>
<feature type="transmembrane region" description="Helical" evidence="7">
    <location>
        <begin position="42"/>
        <end position="64"/>
    </location>
</feature>
<feature type="transmembrane region" description="Helical" evidence="7">
    <location>
        <begin position="76"/>
        <end position="94"/>
    </location>
</feature>
<keyword evidence="3" id="KW-1003">Cell membrane</keyword>
<reference evidence="9" key="1">
    <citation type="submission" date="2020-09" db="EMBL/GenBank/DDBJ databases">
        <title>Pelagicoccus enzymogenes sp. nov. with an EPS production, isolated from marine sediment.</title>
        <authorList>
            <person name="Feng X."/>
        </authorList>
    </citation>
    <scope>NUCLEOTIDE SEQUENCE</scope>
    <source>
        <strain evidence="9">NFK12</strain>
    </source>
</reference>
<proteinExistence type="inferred from homology"/>
<feature type="transmembrane region" description="Helical" evidence="7">
    <location>
        <begin position="126"/>
        <end position="149"/>
    </location>
</feature>
<dbReference type="InterPro" id="IPR005115">
    <property type="entry name" value="Gly_transporter"/>
</dbReference>
<evidence type="ECO:0000256" key="2">
    <source>
        <dbReference type="ARBA" id="ARBA00008193"/>
    </source>
</evidence>
<dbReference type="Pfam" id="PF03458">
    <property type="entry name" value="Gly_transporter"/>
    <property type="match status" value="2"/>
</dbReference>
<evidence type="ECO:0000256" key="6">
    <source>
        <dbReference type="ARBA" id="ARBA00023136"/>
    </source>
</evidence>
<keyword evidence="10" id="KW-1185">Reference proteome</keyword>
<organism evidence="9 10">
    <name type="scientific">Pelagicoccus enzymogenes</name>
    <dbReference type="NCBI Taxonomy" id="2773457"/>
    <lineage>
        <taxon>Bacteria</taxon>
        <taxon>Pseudomonadati</taxon>
        <taxon>Verrucomicrobiota</taxon>
        <taxon>Opitutia</taxon>
        <taxon>Puniceicoccales</taxon>
        <taxon>Pelagicoccaceae</taxon>
        <taxon>Pelagicoccus</taxon>
    </lineage>
</organism>
<comment type="caution">
    <text evidence="9">The sequence shown here is derived from an EMBL/GenBank/DDBJ whole genome shotgun (WGS) entry which is preliminary data.</text>
</comment>
<keyword evidence="4 7" id="KW-0812">Transmembrane</keyword>
<keyword evidence="6 7" id="KW-0472">Membrane</keyword>
<comment type="subcellular location">
    <subcellularLocation>
        <location evidence="1">Cell membrane</location>
        <topology evidence="1">Multi-pass membrane protein</topology>
    </subcellularLocation>
</comment>
<evidence type="ECO:0000256" key="3">
    <source>
        <dbReference type="ARBA" id="ARBA00022475"/>
    </source>
</evidence>
<evidence type="ECO:0000256" key="7">
    <source>
        <dbReference type="SAM" id="Phobius"/>
    </source>
</evidence>
<feature type="domain" description="Glycine transporter" evidence="8">
    <location>
        <begin position="104"/>
        <end position="178"/>
    </location>
</feature>
<feature type="transmembrane region" description="Helical" evidence="7">
    <location>
        <begin position="15"/>
        <end position="35"/>
    </location>
</feature>
<keyword evidence="5 7" id="KW-1133">Transmembrane helix</keyword>
<sequence>MLVEILAAFEHPQSLTYYLGQVGVAVFAISGALAADRKGSDWVGVLCLAAATGLGGGSLRDLLLRRESVFWIADTTYLWVVIAATAFTIFWVRFFKPPTNALLYADALGLAMFSIVGAKIAESSGVAAIIVVLMGVITGVAGGILRDVLANEIPLIFRASEPIYSVSSALGIIAYLGLKTFGCPPQLATLSGVAIIAATRFAAIIWKIKLPEFTIRKR</sequence>
<evidence type="ECO:0000313" key="9">
    <source>
        <dbReference type="EMBL" id="MBD5780187.1"/>
    </source>
</evidence>
<dbReference type="RefSeq" id="WP_191617300.1">
    <property type="nucleotide sequence ID" value="NZ_JACYFG010000035.1"/>
</dbReference>
<evidence type="ECO:0000313" key="10">
    <source>
        <dbReference type="Proteomes" id="UP000622317"/>
    </source>
</evidence>
<dbReference type="EMBL" id="JACYFG010000035">
    <property type="protein sequence ID" value="MBD5780187.1"/>
    <property type="molecule type" value="Genomic_DNA"/>
</dbReference>
<dbReference type="PANTHER" id="PTHR30506:SF3">
    <property type="entry name" value="UPF0126 INNER MEMBRANE PROTEIN YADS-RELATED"/>
    <property type="match status" value="1"/>
</dbReference>
<dbReference type="Proteomes" id="UP000622317">
    <property type="component" value="Unassembled WGS sequence"/>
</dbReference>
<evidence type="ECO:0000256" key="4">
    <source>
        <dbReference type="ARBA" id="ARBA00022692"/>
    </source>
</evidence>